<dbReference type="GO" id="GO:0036498">
    <property type="term" value="P:IRE1-mediated unfolded protein response"/>
    <property type="evidence" value="ECO:0007669"/>
    <property type="project" value="TreeGrafter"/>
</dbReference>
<dbReference type="InterPro" id="IPR011009">
    <property type="entry name" value="Kinase-like_dom_sf"/>
</dbReference>
<dbReference type="AlphaFoldDB" id="A0A507AQC6"/>
<dbReference type="PROSITE" id="PS50011">
    <property type="entry name" value="PROTEIN_KINASE_DOM"/>
    <property type="match status" value="1"/>
</dbReference>
<dbReference type="Proteomes" id="UP000319257">
    <property type="component" value="Unassembled WGS sequence"/>
</dbReference>
<keyword evidence="3" id="KW-1185">Reference proteome</keyword>
<dbReference type="GO" id="GO:0004521">
    <property type="term" value="F:RNA endonuclease activity"/>
    <property type="evidence" value="ECO:0007669"/>
    <property type="project" value="InterPro"/>
</dbReference>
<dbReference type="InParanoid" id="A0A507AQC6"/>
<dbReference type="InterPro" id="IPR045133">
    <property type="entry name" value="IRE1/2-like"/>
</dbReference>
<protein>
    <recommendedName>
        <fullName evidence="1">Protein kinase domain-containing protein</fullName>
    </recommendedName>
</protein>
<evidence type="ECO:0000259" key="1">
    <source>
        <dbReference type="PROSITE" id="PS50011"/>
    </source>
</evidence>
<dbReference type="GeneID" id="41978420"/>
<dbReference type="EMBL" id="SKBQ01000095">
    <property type="protein sequence ID" value="TPX07078.1"/>
    <property type="molecule type" value="Genomic_DNA"/>
</dbReference>
<dbReference type="PANTHER" id="PTHR13954">
    <property type="entry name" value="IRE1-RELATED"/>
    <property type="match status" value="1"/>
</dbReference>
<dbReference type="PANTHER" id="PTHR13954:SF6">
    <property type="entry name" value="NON-SPECIFIC SERINE_THREONINE PROTEIN KINASE"/>
    <property type="match status" value="1"/>
</dbReference>
<evidence type="ECO:0000313" key="2">
    <source>
        <dbReference type="EMBL" id="TPX07078.1"/>
    </source>
</evidence>
<name>A0A507AQC6_9PEZI</name>
<reference evidence="2 3" key="1">
    <citation type="submission" date="2019-06" db="EMBL/GenBank/DDBJ databases">
        <title>Draft genome sequence of the filamentous fungus Phialemoniopsis curvata isolated from diesel fuel.</title>
        <authorList>
            <person name="Varaljay V.A."/>
            <person name="Lyon W.J."/>
            <person name="Crouch A.L."/>
            <person name="Drake C.E."/>
            <person name="Hollomon J.M."/>
            <person name="Nadeau L.J."/>
            <person name="Nunn H.S."/>
            <person name="Stevenson B.S."/>
            <person name="Bojanowski C.L."/>
            <person name="Crookes-Goodson W.J."/>
        </authorList>
    </citation>
    <scope>NUCLEOTIDE SEQUENCE [LARGE SCALE GENOMIC DNA]</scope>
    <source>
        <strain evidence="2 3">D216</strain>
    </source>
</reference>
<dbReference type="Gene3D" id="1.10.510.10">
    <property type="entry name" value="Transferase(Phosphotransferase) domain 1"/>
    <property type="match status" value="1"/>
</dbReference>
<comment type="caution">
    <text evidence="2">The sequence shown here is derived from an EMBL/GenBank/DDBJ whole genome shotgun (WGS) entry which is preliminary data.</text>
</comment>
<dbReference type="InterPro" id="IPR000719">
    <property type="entry name" value="Prot_kinase_dom"/>
</dbReference>
<dbReference type="SMART" id="SM00220">
    <property type="entry name" value="S_TKc"/>
    <property type="match status" value="1"/>
</dbReference>
<dbReference type="GO" id="GO:0005524">
    <property type="term" value="F:ATP binding"/>
    <property type="evidence" value="ECO:0007669"/>
    <property type="project" value="InterPro"/>
</dbReference>
<dbReference type="GO" id="GO:0051082">
    <property type="term" value="F:unfolded protein binding"/>
    <property type="evidence" value="ECO:0007669"/>
    <property type="project" value="TreeGrafter"/>
</dbReference>
<accession>A0A507AQC6</accession>
<dbReference type="RefSeq" id="XP_030988789.1">
    <property type="nucleotide sequence ID" value="XM_031133652.1"/>
</dbReference>
<dbReference type="SUPFAM" id="SSF56112">
    <property type="entry name" value="Protein kinase-like (PK-like)"/>
    <property type="match status" value="1"/>
</dbReference>
<dbReference type="GO" id="GO:1990604">
    <property type="term" value="C:IRE1-TRAF2-ASK1 complex"/>
    <property type="evidence" value="ECO:0007669"/>
    <property type="project" value="TreeGrafter"/>
</dbReference>
<gene>
    <name evidence="2" type="ORF">E0L32_010973</name>
</gene>
<dbReference type="GO" id="GO:0004674">
    <property type="term" value="F:protein serine/threonine kinase activity"/>
    <property type="evidence" value="ECO:0007669"/>
    <property type="project" value="InterPro"/>
</dbReference>
<sequence length="267" mass="30527">MDNSSSLFSREAPKILSIGDLDAVIETRDPKTGELECITFYVITDDDRMFFGQLQRAKDEVTSLELTEALEPVPDYVIFPAVPSDKELTIARDHATDEAYIKRPTMSFYELFKNDGFLARILLSESVVMERISQHPHPNIVKYYGVRVRRNRITGLVLEKHPDTLLEHVKQRQAIDEDEVMEGLESAVAHLHSLGLAHNDINPENIMVSRNKAPILIDFGSCQPFGKRLMTLGTEGWVESMDANSSRQHDIFAINKIREWLKNPWFE</sequence>
<dbReference type="STRING" id="1093900.A0A507AQC6"/>
<proteinExistence type="predicted"/>
<dbReference type="GO" id="GO:0070059">
    <property type="term" value="P:intrinsic apoptotic signaling pathway in response to endoplasmic reticulum stress"/>
    <property type="evidence" value="ECO:0007669"/>
    <property type="project" value="TreeGrafter"/>
</dbReference>
<dbReference type="Pfam" id="PF00069">
    <property type="entry name" value="Pkinase"/>
    <property type="match status" value="1"/>
</dbReference>
<feature type="domain" description="Protein kinase" evidence="1">
    <location>
        <begin position="40"/>
        <end position="267"/>
    </location>
</feature>
<evidence type="ECO:0000313" key="3">
    <source>
        <dbReference type="Proteomes" id="UP000319257"/>
    </source>
</evidence>
<dbReference type="OrthoDB" id="4062651at2759"/>
<organism evidence="2 3">
    <name type="scientific">Thyridium curvatum</name>
    <dbReference type="NCBI Taxonomy" id="1093900"/>
    <lineage>
        <taxon>Eukaryota</taxon>
        <taxon>Fungi</taxon>
        <taxon>Dikarya</taxon>
        <taxon>Ascomycota</taxon>
        <taxon>Pezizomycotina</taxon>
        <taxon>Sordariomycetes</taxon>
        <taxon>Sordariomycetidae</taxon>
        <taxon>Thyridiales</taxon>
        <taxon>Thyridiaceae</taxon>
        <taxon>Thyridium</taxon>
    </lineage>
</organism>